<evidence type="ECO:0000256" key="4">
    <source>
        <dbReference type="ARBA" id="ARBA00022968"/>
    </source>
</evidence>
<evidence type="ECO:0000256" key="1">
    <source>
        <dbReference type="ARBA" id="ARBA00004323"/>
    </source>
</evidence>
<evidence type="ECO:0000256" key="2">
    <source>
        <dbReference type="ARBA" id="ARBA00010271"/>
    </source>
</evidence>
<keyword evidence="5" id="KW-0333">Golgi apparatus</keyword>
<dbReference type="AlphaFoldDB" id="A0AAW2LWV0"/>
<comment type="caution">
    <text evidence="7">The sequence shown here is derived from an EMBL/GenBank/DDBJ whole genome shotgun (WGS) entry which is preliminary data.</text>
</comment>
<keyword evidence="4" id="KW-0812">Transmembrane</keyword>
<dbReference type="GO" id="GO:0016757">
    <property type="term" value="F:glycosyltransferase activity"/>
    <property type="evidence" value="ECO:0007669"/>
    <property type="project" value="UniProtKB-KW"/>
</dbReference>
<dbReference type="GO" id="GO:0000139">
    <property type="term" value="C:Golgi membrane"/>
    <property type="evidence" value="ECO:0007669"/>
    <property type="project" value="UniProtKB-SubCell"/>
</dbReference>
<comment type="similarity">
    <text evidence="2">Belongs to the glycosyltransferase 47 family.</text>
</comment>
<keyword evidence="3" id="KW-0328">Glycosyltransferase</keyword>
<keyword evidence="3" id="KW-0808">Transferase</keyword>
<sequence length="278" mass="31977">MEKRLKVWVYKEGEPPIFHRAPLKDIYSIEGHMMEELENHLNPFVARTPDEANAFFLPLSVTNIIRYLYTPRLTYDRNPCRPSSLIISAFSLLNVSAADPHLFKNLIRVLCNANSSEGFQPIRDVSLPEINVPPEALGPPDLNQSLHIDNRTILAFFAGGPHGHVRRRLFNGYEVASPRLIESMHAGCVPVIISEGYVLPFSEVLDWRRFSVHIPVSRIAEIKKILEGVGSEEYAEKQREVMEVKKHFVMHRPPQPFDLLNMVLHSVWLRRLNVRLIY</sequence>
<feature type="domain" description="Exostosin GT47" evidence="6">
    <location>
        <begin position="172"/>
        <end position="227"/>
    </location>
</feature>
<keyword evidence="4" id="KW-0735">Signal-anchor</keyword>
<evidence type="ECO:0000256" key="5">
    <source>
        <dbReference type="ARBA" id="ARBA00023034"/>
    </source>
</evidence>
<reference evidence="7" key="2">
    <citation type="journal article" date="2024" name="Plant">
        <title>Genomic evolution and insights into agronomic trait innovations of Sesamum species.</title>
        <authorList>
            <person name="Miao H."/>
            <person name="Wang L."/>
            <person name="Qu L."/>
            <person name="Liu H."/>
            <person name="Sun Y."/>
            <person name="Le M."/>
            <person name="Wang Q."/>
            <person name="Wei S."/>
            <person name="Zheng Y."/>
            <person name="Lin W."/>
            <person name="Duan Y."/>
            <person name="Cao H."/>
            <person name="Xiong S."/>
            <person name="Wang X."/>
            <person name="Wei L."/>
            <person name="Li C."/>
            <person name="Ma Q."/>
            <person name="Ju M."/>
            <person name="Zhao R."/>
            <person name="Li G."/>
            <person name="Mu C."/>
            <person name="Tian Q."/>
            <person name="Mei H."/>
            <person name="Zhang T."/>
            <person name="Gao T."/>
            <person name="Zhang H."/>
        </authorList>
    </citation>
    <scope>NUCLEOTIDE SEQUENCE</scope>
    <source>
        <strain evidence="7">KEN8</strain>
    </source>
</reference>
<dbReference type="Pfam" id="PF03016">
    <property type="entry name" value="Exostosin_GT47"/>
    <property type="match status" value="1"/>
</dbReference>
<organism evidence="7">
    <name type="scientific">Sesamum calycinum</name>
    <dbReference type="NCBI Taxonomy" id="2727403"/>
    <lineage>
        <taxon>Eukaryota</taxon>
        <taxon>Viridiplantae</taxon>
        <taxon>Streptophyta</taxon>
        <taxon>Embryophyta</taxon>
        <taxon>Tracheophyta</taxon>
        <taxon>Spermatophyta</taxon>
        <taxon>Magnoliopsida</taxon>
        <taxon>eudicotyledons</taxon>
        <taxon>Gunneridae</taxon>
        <taxon>Pentapetalae</taxon>
        <taxon>asterids</taxon>
        <taxon>lamiids</taxon>
        <taxon>Lamiales</taxon>
        <taxon>Pedaliaceae</taxon>
        <taxon>Sesamum</taxon>
    </lineage>
</organism>
<reference evidence="7" key="1">
    <citation type="submission" date="2020-06" db="EMBL/GenBank/DDBJ databases">
        <authorList>
            <person name="Li T."/>
            <person name="Hu X."/>
            <person name="Zhang T."/>
            <person name="Song X."/>
            <person name="Zhang H."/>
            <person name="Dai N."/>
            <person name="Sheng W."/>
            <person name="Hou X."/>
            <person name="Wei L."/>
        </authorList>
    </citation>
    <scope>NUCLEOTIDE SEQUENCE</scope>
    <source>
        <strain evidence="7">KEN8</strain>
        <tissue evidence="7">Leaf</tissue>
    </source>
</reference>
<dbReference type="InterPro" id="IPR004263">
    <property type="entry name" value="Exostosin"/>
</dbReference>
<dbReference type="EMBL" id="JACGWM010000015">
    <property type="protein sequence ID" value="KAL0323670.1"/>
    <property type="molecule type" value="Genomic_DNA"/>
</dbReference>
<proteinExistence type="inferred from homology"/>
<dbReference type="PANTHER" id="PTHR11062:SF365">
    <property type="entry name" value="EXOSTOSIN GT47 DOMAIN-CONTAINING PROTEIN"/>
    <property type="match status" value="1"/>
</dbReference>
<gene>
    <name evidence="7" type="ORF">Scaly_2334100</name>
</gene>
<evidence type="ECO:0000259" key="6">
    <source>
        <dbReference type="Pfam" id="PF03016"/>
    </source>
</evidence>
<accession>A0AAW2LWV0</accession>
<protein>
    <submittedName>
        <fullName evidence="7">Glycosyltransferase</fullName>
    </submittedName>
</protein>
<evidence type="ECO:0000313" key="7">
    <source>
        <dbReference type="EMBL" id="KAL0323670.1"/>
    </source>
</evidence>
<dbReference type="InterPro" id="IPR040911">
    <property type="entry name" value="Exostosin_GT47"/>
</dbReference>
<name>A0AAW2LWV0_9LAMI</name>
<evidence type="ECO:0000256" key="3">
    <source>
        <dbReference type="ARBA" id="ARBA00022676"/>
    </source>
</evidence>
<comment type="subcellular location">
    <subcellularLocation>
        <location evidence="1">Golgi apparatus membrane</location>
        <topology evidence="1">Single-pass type II membrane protein</topology>
    </subcellularLocation>
</comment>
<dbReference type="PANTHER" id="PTHR11062">
    <property type="entry name" value="EXOSTOSIN HEPARAN SULFATE GLYCOSYLTRANSFERASE -RELATED"/>
    <property type="match status" value="1"/>
</dbReference>